<proteinExistence type="inferred from homology"/>
<evidence type="ECO:0000256" key="3">
    <source>
        <dbReference type="ARBA" id="ARBA00008655"/>
    </source>
</evidence>
<comment type="subcellular location">
    <subcellularLocation>
        <location evidence="1">Membrane</location>
    </subcellularLocation>
</comment>
<evidence type="ECO:0000256" key="4">
    <source>
        <dbReference type="ARBA" id="ARBA00022516"/>
    </source>
</evidence>
<keyword evidence="7 14" id="KW-1133">Transmembrane helix</keyword>
<comment type="similarity">
    <text evidence="3">Belongs to the 1-acyl-sn-glycerol-3-phosphate acyltransferase family.</text>
</comment>
<keyword evidence="8" id="KW-0443">Lipid metabolism</keyword>
<evidence type="ECO:0000256" key="13">
    <source>
        <dbReference type="SAM" id="MobiDB-lite"/>
    </source>
</evidence>
<evidence type="ECO:0000256" key="8">
    <source>
        <dbReference type="ARBA" id="ARBA00023098"/>
    </source>
</evidence>
<feature type="transmembrane region" description="Helical" evidence="14">
    <location>
        <begin position="216"/>
        <end position="235"/>
    </location>
</feature>
<dbReference type="GO" id="GO:0016020">
    <property type="term" value="C:membrane"/>
    <property type="evidence" value="ECO:0007669"/>
    <property type="project" value="UniProtKB-SubCell"/>
</dbReference>
<comment type="pathway">
    <text evidence="2">Lipid metabolism.</text>
</comment>
<evidence type="ECO:0000256" key="1">
    <source>
        <dbReference type="ARBA" id="ARBA00004370"/>
    </source>
</evidence>
<name>A0A2P6TH63_CHLSO</name>
<sequence length="431" mass="46966">MASAGTEEIEEPPGSEDEELVSESEQEAEEPAGGAAGAYAAATSTADADAAGAGKQPSSRPASRGTEASDETGSETDFTALHHEAAVAAKAKPAKPAREGAAPPPALTEAALAASPWVDLAHPVTLYEGTKLVLMAPVVLLKLLVLAVAVPYAWAVLALLLLGHKPQTAMAPFRAFLVQQWIHQWGRFLLFVAGFYWIPIRGWANMQAAENERTVLVFNHPSYVDAAVMATFFTPSGVSKAGVASIPFIGLFGMALQLFFIERRGSGDRINKHVLRGDAVQAIAERAVDRRFPLLAIAPEATTKAQPCLLKFRRGAFSAGQPVCPVLLRYRYRHFNPGWGIGFTPFHVYRLMAQFVNHLEIEVLPPYHPSEEERRDWALYAENVRRLMGKRLGQPLVDQGIGEERQLWRAGATVNWRGTRVLLPPRKPKAD</sequence>
<evidence type="ECO:0000256" key="6">
    <source>
        <dbReference type="ARBA" id="ARBA00022692"/>
    </source>
</evidence>
<dbReference type="CDD" id="cd07991">
    <property type="entry name" value="LPLAT_LPCAT1-like"/>
    <property type="match status" value="1"/>
</dbReference>
<feature type="domain" description="Phospholipid/glycerol acyltransferase" evidence="15">
    <location>
        <begin position="214"/>
        <end position="331"/>
    </location>
</feature>
<evidence type="ECO:0000313" key="16">
    <source>
        <dbReference type="EMBL" id="PRW33632.1"/>
    </source>
</evidence>
<accession>A0A2P6TH63</accession>
<dbReference type="Pfam" id="PF01553">
    <property type="entry name" value="Acyltransferase"/>
    <property type="match status" value="1"/>
</dbReference>
<evidence type="ECO:0000256" key="11">
    <source>
        <dbReference type="ARBA" id="ARBA00023264"/>
    </source>
</evidence>
<keyword evidence="6 14" id="KW-0812">Transmembrane</keyword>
<dbReference type="OrthoDB" id="272512at2759"/>
<keyword evidence="5" id="KW-0808">Transferase</keyword>
<dbReference type="PANTHER" id="PTHR23063">
    <property type="entry name" value="PHOSPHOLIPID ACYLTRANSFERASE"/>
    <property type="match status" value="1"/>
</dbReference>
<evidence type="ECO:0000259" key="15">
    <source>
        <dbReference type="SMART" id="SM00563"/>
    </source>
</evidence>
<keyword evidence="11" id="KW-1208">Phospholipid metabolism</keyword>
<keyword evidence="10" id="KW-0594">Phospholipid biosynthesis</keyword>
<feature type="transmembrane region" description="Helical" evidence="14">
    <location>
        <begin position="182"/>
        <end position="204"/>
    </location>
</feature>
<dbReference type="AlphaFoldDB" id="A0A2P6TH63"/>
<feature type="region of interest" description="Disordered" evidence="13">
    <location>
        <begin position="1"/>
        <end position="74"/>
    </location>
</feature>
<dbReference type="SUPFAM" id="SSF69593">
    <property type="entry name" value="Glycerol-3-phosphate (1)-acyltransferase"/>
    <property type="match status" value="1"/>
</dbReference>
<feature type="compositionally biased region" description="Low complexity" evidence="13">
    <location>
        <begin position="31"/>
        <end position="54"/>
    </location>
</feature>
<organism evidence="16 17">
    <name type="scientific">Chlorella sorokiniana</name>
    <name type="common">Freshwater green alga</name>
    <dbReference type="NCBI Taxonomy" id="3076"/>
    <lineage>
        <taxon>Eukaryota</taxon>
        <taxon>Viridiplantae</taxon>
        <taxon>Chlorophyta</taxon>
        <taxon>core chlorophytes</taxon>
        <taxon>Trebouxiophyceae</taxon>
        <taxon>Chlorellales</taxon>
        <taxon>Chlorellaceae</taxon>
        <taxon>Chlorella clade</taxon>
        <taxon>Chlorella</taxon>
    </lineage>
</organism>
<dbReference type="EMBL" id="LHPG02000016">
    <property type="protein sequence ID" value="PRW33632.1"/>
    <property type="molecule type" value="Genomic_DNA"/>
</dbReference>
<evidence type="ECO:0000256" key="2">
    <source>
        <dbReference type="ARBA" id="ARBA00005189"/>
    </source>
</evidence>
<feature type="transmembrane region" description="Helical" evidence="14">
    <location>
        <begin position="241"/>
        <end position="261"/>
    </location>
</feature>
<keyword evidence="17" id="KW-1185">Reference proteome</keyword>
<evidence type="ECO:0000256" key="10">
    <source>
        <dbReference type="ARBA" id="ARBA00023209"/>
    </source>
</evidence>
<evidence type="ECO:0000256" key="9">
    <source>
        <dbReference type="ARBA" id="ARBA00023136"/>
    </source>
</evidence>
<feature type="transmembrane region" description="Helical" evidence="14">
    <location>
        <begin position="139"/>
        <end position="162"/>
    </location>
</feature>
<comment type="caution">
    <text evidence="16">The sequence shown here is derived from an EMBL/GenBank/DDBJ whole genome shotgun (WGS) entry which is preliminary data.</text>
</comment>
<dbReference type="STRING" id="3076.A0A2P6TH63"/>
<evidence type="ECO:0000256" key="14">
    <source>
        <dbReference type="SAM" id="Phobius"/>
    </source>
</evidence>
<dbReference type="GO" id="GO:0008654">
    <property type="term" value="P:phospholipid biosynthetic process"/>
    <property type="evidence" value="ECO:0007669"/>
    <property type="project" value="UniProtKB-KW"/>
</dbReference>
<dbReference type="PANTHER" id="PTHR23063:SF59">
    <property type="entry name" value="ACYLTRANSFERASE"/>
    <property type="match status" value="1"/>
</dbReference>
<keyword evidence="9 14" id="KW-0472">Membrane</keyword>
<protein>
    <submittedName>
        <fullName evidence="16">Lysophospholipid acyltransferase LPEAT1-like isoform X1</fullName>
    </submittedName>
</protein>
<dbReference type="Proteomes" id="UP000239899">
    <property type="component" value="Unassembled WGS sequence"/>
</dbReference>
<keyword evidence="4" id="KW-0444">Lipid biosynthesis</keyword>
<reference evidence="16 17" key="1">
    <citation type="journal article" date="2018" name="Plant J.">
        <title>Genome sequences of Chlorella sorokiniana UTEX 1602 and Micractinium conductrix SAG 241.80: implications to maltose excretion by a green alga.</title>
        <authorList>
            <person name="Arriola M.B."/>
            <person name="Velmurugan N."/>
            <person name="Zhang Y."/>
            <person name="Plunkett M.H."/>
            <person name="Hondzo H."/>
            <person name="Barney B.M."/>
        </authorList>
    </citation>
    <scope>NUCLEOTIDE SEQUENCE [LARGE SCALE GENOMIC DNA]</scope>
    <source>
        <strain evidence="17">UTEX 1602</strain>
    </source>
</reference>
<evidence type="ECO:0000313" key="17">
    <source>
        <dbReference type="Proteomes" id="UP000239899"/>
    </source>
</evidence>
<dbReference type="SMART" id="SM00563">
    <property type="entry name" value="PlsC"/>
    <property type="match status" value="1"/>
</dbReference>
<dbReference type="GO" id="GO:0008374">
    <property type="term" value="F:O-acyltransferase activity"/>
    <property type="evidence" value="ECO:0007669"/>
    <property type="project" value="InterPro"/>
</dbReference>
<evidence type="ECO:0000256" key="12">
    <source>
        <dbReference type="ARBA" id="ARBA00023315"/>
    </source>
</evidence>
<evidence type="ECO:0000256" key="7">
    <source>
        <dbReference type="ARBA" id="ARBA00022989"/>
    </source>
</evidence>
<gene>
    <name evidence="16" type="ORF">C2E21_7619</name>
</gene>
<dbReference type="InterPro" id="IPR002123">
    <property type="entry name" value="Plipid/glycerol_acylTrfase"/>
</dbReference>
<feature type="compositionally biased region" description="Acidic residues" evidence="13">
    <location>
        <begin position="7"/>
        <end position="30"/>
    </location>
</feature>
<dbReference type="InterPro" id="IPR045252">
    <property type="entry name" value="LPCAT1-like"/>
</dbReference>
<evidence type="ECO:0000256" key="5">
    <source>
        <dbReference type="ARBA" id="ARBA00022679"/>
    </source>
</evidence>
<keyword evidence="12" id="KW-0012">Acyltransferase</keyword>